<dbReference type="InterPro" id="IPR032430">
    <property type="entry name" value="Blm10_mid"/>
</dbReference>
<keyword evidence="8" id="KW-0539">Nucleus</keyword>
<feature type="domain" description="Proteasome activator Blm10 middle HEAT repeats region" evidence="10">
    <location>
        <begin position="368"/>
        <end position="838"/>
    </location>
</feature>
<dbReference type="GO" id="GO:0016607">
    <property type="term" value="C:nuclear speck"/>
    <property type="evidence" value="ECO:0007669"/>
    <property type="project" value="UniProtKB-SubCell"/>
</dbReference>
<dbReference type="GO" id="GO:0070628">
    <property type="term" value="F:proteasome binding"/>
    <property type="evidence" value="ECO:0007669"/>
    <property type="project" value="InterPro"/>
</dbReference>
<dbReference type="PANTHER" id="PTHR32170:SF3">
    <property type="entry name" value="PROTEASOME ACTIVATOR COMPLEX SUBUNIT 4"/>
    <property type="match status" value="1"/>
</dbReference>
<dbReference type="Proteomes" id="UP000695562">
    <property type="component" value="Unassembled WGS sequence"/>
</dbReference>
<dbReference type="GO" id="GO:0005829">
    <property type="term" value="C:cytosol"/>
    <property type="evidence" value="ECO:0007669"/>
    <property type="project" value="TreeGrafter"/>
</dbReference>
<evidence type="ECO:0000256" key="4">
    <source>
        <dbReference type="ARBA" id="ARBA00022490"/>
    </source>
</evidence>
<accession>A0A8J4Q0V3</accession>
<dbReference type="Pfam" id="PF11919">
    <property type="entry name" value="PSME4_C"/>
    <property type="match status" value="1"/>
</dbReference>
<keyword evidence="5" id="KW-0677">Repeat</keyword>
<dbReference type="InterPro" id="IPR011989">
    <property type="entry name" value="ARM-like"/>
</dbReference>
<dbReference type="SUPFAM" id="SSF48371">
    <property type="entry name" value="ARM repeat"/>
    <property type="match status" value="2"/>
</dbReference>
<keyword evidence="6" id="KW-0227">DNA damage</keyword>
<dbReference type="InterPro" id="IPR016024">
    <property type="entry name" value="ARM-type_fold"/>
</dbReference>
<dbReference type="InterPro" id="IPR035309">
    <property type="entry name" value="PSME4"/>
</dbReference>
<sequence>MKEEIMTTNPPQSTINSHVSFDLKDFEQTAYGIYKKSEYFKSKNRSTNKEILETYRTKTNYLIPPKYKDDVEESDRKMFQDTMKCLDWSVAVGDLGGVKKAIKQFRHLLLYLGYPFLKEDYHHLIDVFFSLFYQYRQDTPITSFLTLLLLRGKKVIELSIEWRPLYEVFSTLNAIDPYQRPVSVMGLDNSKFVKILNLLIINSKPFFNAKSESEIRQQAQLYFVPHSNHVFFGVHILSYFLPTHHMINETELPKWLEEHIKNTWTWIEFTREWDERWISLFSRIIKHSPLIDFNPLLPLLYSNIVRIFDLAVASSSMEYLKPAKQKIPESFSMNNNEPKYEYTCIGKALAYLLPKHDKNDINLVYFKNFMTKFSVYFHPSNQGSWSEELIEFVASILFHTLKRNLLKPFDQDILLDIVETVFPSLINILYSKKKHNILSICKMIKELAYVLPNFVFSKIIDKFYNAIDKEEINRLISGIEVISTCLHPMITHKDFPEGKTHVYNFMELNIKSIDPIYPNKASAAFKFFNRLFSCVILNNENNYKLTSDDEFLVSTTMSTASFLDWSLLFVDKVLDFILQASTKNELSGKKREMPPGVFLRETLETFFCQTSDEIYDAILKRLLEFFTKTFEPDYYKQFGEFLKASTFRNPVKSISTILPMLIGKILYKHDHKYHIRDLNEQEYKWYISLIGYLLYKGNSGLIEFQDTLIEIFNVLLSSNNKVIIKETSKVIRKLIFSLSRYYPNNNRSVPLDIFNLQENHIEFWGTTDKEYVKNIEWFQPGEKEIEFTRILIDKYLNQRCIQFKQYIETLKPDEKNNNFDRMKILNELKIIHNIIRSSTFILQDSSAVTETHPTSTSFRYQLKYLHPEHGQIFIQSFNHLKESIFYTIHSLLSFIESNKNEEVSILKQISKLYNVLFFGKSDIMPKTSTSLFDKWKNHKQLKTRNIFVFKSHHYHLNRQKLYFNSLKLTAISRDAIFDLFRLSTHRYREVRIQGQTSLSTMFSHYPSTLSEIMPLCMDRLMKLNSDEEVKGIVHLMGYNIFIKKLRSNWTFLKNIVPFVFTPIGNRFKTTTRETFDTIKNSLLSLAVITPIQLSYSQDMINGHSKVVTAEILNQAKEFIDKKSNENINSLDFLIHKFIEIYKTNKKTDGFNWEDHFSVVLFLFLITAMLIEDINVHRQPILIYEKYFSLVKETFSVLLDNFTSDHSVSRIISLNYFSYFGEKNHLTDNYRELVFEKFYGQEYPRANNEYTQKISEKLALSFKPILTEYFIKHPNRLEQILKLMAMDHEDSIGSTFSSEISKKRINTFWPNTRNILTSTSSFKIYAAKLFHSCFLITNGEFFETIKPHIEILKTKTDKEDVYLLAEILAGLGRFVCGIDFEKRDQVIQYMSKILINNLALCSNEATEIWATCIRYMCNGFKYERICWLTDCLFTNYYSPTNILSTSKSLRFIKALLLEVAWRSEFLLHKTLTIVKEEFSKPYKQIRDEAQRLLFFIIIYESNFQVYPPITKHESIDFVKSLLLQLEDPDLALETKNSIKDNLCSFIHYCTIKGSFSVLHRISPLLIKYAQTTVTDKVVDISKHALICNYKMSLEFYLDHSIIDSILNTISTYTINNTSWKVRSSVSPFLQLFFFNHSFYLNQNQIDTIIDMVLTQIKDSQIEVREHAKTTLASILISYKNPKTIETLISNSIKNLKDPKITNNEKHSNILILSAIILSSPYSIPQYFPQVLEQLAIHANAGNFRSTASATISEFWRTHKDSWEEDIVAFNDDQIESMRSTIVSPSYFA</sequence>
<dbReference type="GO" id="GO:0016504">
    <property type="term" value="F:peptidase activator activity"/>
    <property type="evidence" value="ECO:0007669"/>
    <property type="project" value="InterPro"/>
</dbReference>
<evidence type="ECO:0000259" key="11">
    <source>
        <dbReference type="Pfam" id="PF23096"/>
    </source>
</evidence>
<protein>
    <recommendedName>
        <fullName evidence="14">Proteasome activator complex subunit 4</fullName>
    </recommendedName>
</protein>
<name>A0A8J4Q0V3_9MYCE</name>
<dbReference type="EMBL" id="AJWJ01000076">
    <property type="protein sequence ID" value="KAF2076017.1"/>
    <property type="molecule type" value="Genomic_DNA"/>
</dbReference>
<organism evidence="12 13">
    <name type="scientific">Polysphondylium violaceum</name>
    <dbReference type="NCBI Taxonomy" id="133409"/>
    <lineage>
        <taxon>Eukaryota</taxon>
        <taxon>Amoebozoa</taxon>
        <taxon>Evosea</taxon>
        <taxon>Eumycetozoa</taxon>
        <taxon>Dictyostelia</taxon>
        <taxon>Dictyosteliales</taxon>
        <taxon>Dictyosteliaceae</taxon>
        <taxon>Polysphondylium</taxon>
    </lineage>
</organism>
<proteinExistence type="inferred from homology"/>
<dbReference type="OrthoDB" id="17907at2759"/>
<evidence type="ECO:0000313" key="13">
    <source>
        <dbReference type="Proteomes" id="UP000695562"/>
    </source>
</evidence>
<keyword evidence="4" id="KW-0963">Cytoplasm</keyword>
<dbReference type="Pfam" id="PF16507">
    <property type="entry name" value="HEAT_PSME4_mid"/>
    <property type="match status" value="1"/>
</dbReference>
<comment type="caution">
    <text evidence="12">The sequence shown here is derived from an EMBL/GenBank/DDBJ whole genome shotgun (WGS) entry which is preliminary data.</text>
</comment>
<evidence type="ECO:0000313" key="12">
    <source>
        <dbReference type="EMBL" id="KAF2076017.1"/>
    </source>
</evidence>
<evidence type="ECO:0000256" key="1">
    <source>
        <dbReference type="ARBA" id="ARBA00004324"/>
    </source>
</evidence>
<dbReference type="InterPro" id="IPR055455">
    <property type="entry name" value="HEAT_PSME4"/>
</dbReference>
<feature type="domain" description="Proteasome activator complex subunit 4-like HEAT repeat-like" evidence="11">
    <location>
        <begin position="1341"/>
        <end position="1434"/>
    </location>
</feature>
<evidence type="ECO:0000259" key="9">
    <source>
        <dbReference type="Pfam" id="PF11919"/>
    </source>
</evidence>
<evidence type="ECO:0000256" key="7">
    <source>
        <dbReference type="ARBA" id="ARBA00023204"/>
    </source>
</evidence>
<dbReference type="PANTHER" id="PTHR32170">
    <property type="entry name" value="PROTEASOME ACTIVATOR COMPLEX SUBUNIT 4"/>
    <property type="match status" value="1"/>
</dbReference>
<dbReference type="GO" id="GO:0010499">
    <property type="term" value="P:proteasomal ubiquitin-independent protein catabolic process"/>
    <property type="evidence" value="ECO:0007669"/>
    <property type="project" value="TreeGrafter"/>
</dbReference>
<feature type="domain" description="Proteasome activator complex subunit 4 C-terminal" evidence="9">
    <location>
        <begin position="1703"/>
        <end position="1787"/>
    </location>
</feature>
<evidence type="ECO:0000256" key="8">
    <source>
        <dbReference type="ARBA" id="ARBA00023242"/>
    </source>
</evidence>
<evidence type="ECO:0000256" key="5">
    <source>
        <dbReference type="ARBA" id="ARBA00022737"/>
    </source>
</evidence>
<evidence type="ECO:0000256" key="6">
    <source>
        <dbReference type="ARBA" id="ARBA00022763"/>
    </source>
</evidence>
<comment type="subcellular location">
    <subcellularLocation>
        <location evidence="2">Cytoplasm</location>
    </subcellularLocation>
    <subcellularLocation>
        <location evidence="1">Nucleus speckle</location>
    </subcellularLocation>
</comment>
<evidence type="ECO:0000259" key="10">
    <source>
        <dbReference type="Pfam" id="PF16507"/>
    </source>
</evidence>
<dbReference type="InterPro" id="IPR021843">
    <property type="entry name" value="PSME4_C"/>
</dbReference>
<keyword evidence="7" id="KW-0234">DNA repair</keyword>
<dbReference type="GO" id="GO:0006281">
    <property type="term" value="P:DNA repair"/>
    <property type="evidence" value="ECO:0007669"/>
    <property type="project" value="UniProtKB-KW"/>
</dbReference>
<evidence type="ECO:0000256" key="2">
    <source>
        <dbReference type="ARBA" id="ARBA00004496"/>
    </source>
</evidence>
<evidence type="ECO:0000256" key="3">
    <source>
        <dbReference type="ARBA" id="ARBA00005739"/>
    </source>
</evidence>
<reference evidence="12" key="1">
    <citation type="submission" date="2020-01" db="EMBL/GenBank/DDBJ databases">
        <title>Development of genomics and gene disruption for Polysphondylium violaceum indicates a role for the polyketide synthase stlB in stalk morphogenesis.</title>
        <authorList>
            <person name="Narita B."/>
            <person name="Kawabe Y."/>
            <person name="Kin K."/>
            <person name="Saito T."/>
            <person name="Gibbs R."/>
            <person name="Kuspa A."/>
            <person name="Muzny D."/>
            <person name="Queller D."/>
            <person name="Richards S."/>
            <person name="Strassman J."/>
            <person name="Sucgang R."/>
            <person name="Worley K."/>
            <person name="Schaap P."/>
        </authorList>
    </citation>
    <scope>NUCLEOTIDE SEQUENCE</scope>
    <source>
        <strain evidence="12">QSvi11</strain>
    </source>
</reference>
<dbReference type="Pfam" id="PF23096">
    <property type="entry name" value="HEAT_PSME4"/>
    <property type="match status" value="1"/>
</dbReference>
<dbReference type="Gene3D" id="1.25.10.10">
    <property type="entry name" value="Leucine-rich Repeat Variant"/>
    <property type="match status" value="1"/>
</dbReference>
<gene>
    <name evidence="12" type="ORF">CYY_002677</name>
</gene>
<evidence type="ECO:0008006" key="14">
    <source>
        <dbReference type="Google" id="ProtNLM"/>
    </source>
</evidence>
<comment type="similarity">
    <text evidence="3">Belongs to the BLM10 family.</text>
</comment>
<keyword evidence="13" id="KW-1185">Reference proteome</keyword>